<dbReference type="CDD" id="cd06818">
    <property type="entry name" value="PLPDE_III_cryptic_DSD"/>
    <property type="match status" value="1"/>
</dbReference>
<dbReference type="InterPro" id="IPR042208">
    <property type="entry name" value="D-ser_dehydrat-like_sf"/>
</dbReference>
<dbReference type="PANTHER" id="PTHR28004:SF8">
    <property type="entry name" value="D-SERINE DEAMINASE"/>
    <property type="match status" value="1"/>
</dbReference>
<accession>A6DR55</accession>
<keyword evidence="2" id="KW-0456">Lyase</keyword>
<dbReference type="RefSeq" id="WP_007280327.1">
    <property type="nucleotide sequence ID" value="NZ_ABCK01000022.1"/>
</dbReference>
<dbReference type="OrthoDB" id="9811417at2"/>
<evidence type="ECO:0000256" key="1">
    <source>
        <dbReference type="ARBA" id="ARBA00005323"/>
    </source>
</evidence>
<dbReference type="AlphaFoldDB" id="A6DR55"/>
<dbReference type="Pfam" id="PF14031">
    <property type="entry name" value="D-ser_dehydrat"/>
    <property type="match status" value="1"/>
</dbReference>
<dbReference type="EMBL" id="ABCK01000022">
    <property type="protein sequence ID" value="EDM25943.1"/>
    <property type="molecule type" value="Genomic_DNA"/>
</dbReference>
<dbReference type="eggNOG" id="COG3616">
    <property type="taxonomic scope" value="Bacteria"/>
</dbReference>
<dbReference type="InterPro" id="IPR029066">
    <property type="entry name" value="PLP-binding_barrel"/>
</dbReference>
<dbReference type="Proteomes" id="UP000004947">
    <property type="component" value="Unassembled WGS sequence"/>
</dbReference>
<dbReference type="InterPro" id="IPR051466">
    <property type="entry name" value="D-amino_acid_metab_enzyme"/>
</dbReference>
<keyword evidence="5" id="KW-1185">Reference proteome</keyword>
<dbReference type="SUPFAM" id="SSF51419">
    <property type="entry name" value="PLP-binding barrel"/>
    <property type="match status" value="1"/>
</dbReference>
<evidence type="ECO:0000313" key="5">
    <source>
        <dbReference type="Proteomes" id="UP000004947"/>
    </source>
</evidence>
<protein>
    <submittedName>
        <fullName evidence="4">Probable d-serine deaminase (D-serine dehydratase) protein</fullName>
    </submittedName>
</protein>
<feature type="domain" description="D-serine dehydratase-like" evidence="3">
    <location>
        <begin position="292"/>
        <end position="391"/>
    </location>
</feature>
<name>A6DR55_9BACT</name>
<dbReference type="Gene3D" id="2.40.37.20">
    <property type="entry name" value="D-serine dehydratase-like domain"/>
    <property type="match status" value="1"/>
</dbReference>
<evidence type="ECO:0000256" key="2">
    <source>
        <dbReference type="ARBA" id="ARBA00023239"/>
    </source>
</evidence>
<dbReference type="STRING" id="313628.LNTAR_07869"/>
<evidence type="ECO:0000259" key="3">
    <source>
        <dbReference type="SMART" id="SM01119"/>
    </source>
</evidence>
<comment type="similarity">
    <text evidence="1">Belongs to the DSD1 family.</text>
</comment>
<dbReference type="Pfam" id="PF01168">
    <property type="entry name" value="Ala_racemase_N"/>
    <property type="match status" value="1"/>
</dbReference>
<dbReference type="SMART" id="SM01119">
    <property type="entry name" value="D-ser_dehydrat"/>
    <property type="match status" value="1"/>
</dbReference>
<gene>
    <name evidence="4" type="ORF">LNTAR_07869</name>
</gene>
<organism evidence="4 5">
    <name type="scientific">Lentisphaera araneosa HTCC2155</name>
    <dbReference type="NCBI Taxonomy" id="313628"/>
    <lineage>
        <taxon>Bacteria</taxon>
        <taxon>Pseudomonadati</taxon>
        <taxon>Lentisphaerota</taxon>
        <taxon>Lentisphaeria</taxon>
        <taxon>Lentisphaerales</taxon>
        <taxon>Lentisphaeraceae</taxon>
        <taxon>Lentisphaera</taxon>
    </lineage>
</organism>
<dbReference type="InterPro" id="IPR026956">
    <property type="entry name" value="D-ser_dehydrat-like_dom"/>
</dbReference>
<reference evidence="4 5" key="1">
    <citation type="journal article" date="2010" name="J. Bacteriol.">
        <title>Genome sequence of Lentisphaera araneosa HTCC2155T, the type species of the order Lentisphaerales in the phylum Lentisphaerae.</title>
        <authorList>
            <person name="Thrash J.C."/>
            <person name="Cho J.C."/>
            <person name="Vergin K.L."/>
            <person name="Morris R.M."/>
            <person name="Giovannoni S.J."/>
        </authorList>
    </citation>
    <scope>NUCLEOTIDE SEQUENCE [LARGE SCALE GENOMIC DNA]</scope>
    <source>
        <strain evidence="4 5">HTCC2155</strain>
    </source>
</reference>
<dbReference type="InterPro" id="IPR001608">
    <property type="entry name" value="Ala_racemase_N"/>
</dbReference>
<dbReference type="PANTHER" id="PTHR28004">
    <property type="entry name" value="ZGC:162816-RELATED"/>
    <property type="match status" value="1"/>
</dbReference>
<proteinExistence type="inferred from homology"/>
<dbReference type="GO" id="GO:0016829">
    <property type="term" value="F:lyase activity"/>
    <property type="evidence" value="ECO:0007669"/>
    <property type="project" value="UniProtKB-KW"/>
</dbReference>
<dbReference type="Gene3D" id="3.20.20.10">
    <property type="entry name" value="Alanine racemase"/>
    <property type="match status" value="1"/>
</dbReference>
<comment type="caution">
    <text evidence="4">The sequence shown here is derived from an EMBL/GenBank/DDBJ whole genome shotgun (WGS) entry which is preliminary data.</text>
</comment>
<sequence length="416" mass="46761">MISTETQTCESYKSLLKEDFCLPLMTLNHSALINNCRWMQDYADAANVKLAPHGKTSMCPELFKMQLDHGAWGMTLANSYQVKIAYDCGVRKILMANQLVGKGNIQTIIQLLRNDSEFEFCCLVDNQDNVDQLNQQAAELNSPLQVLIEIAPAHGRAGLRSSKEVIELAQYIKYSAPYIQLAGIECYEGVIHSCDPIPDVDKFLHHVAKITARVEELGLFDVEQLILSGGGTVFFDRVAEILGKIKLQSPYELLIRPGCYISHDSGIYGEFQNQLKARDPLARTIAGDLESAIEIFTYVQSLPEPGLAILNIGKRDVSFDSGLPFPKELFSPSTEKLSELNENWQITDLNDQHAFMNFPKESTVKVGDIICCRISHPCLTFDKWPQIALINDDYQVIDFIESRFEKINHLNGVHND</sequence>
<evidence type="ECO:0000313" key="4">
    <source>
        <dbReference type="EMBL" id="EDM25943.1"/>
    </source>
</evidence>